<evidence type="ECO:0000313" key="1">
    <source>
        <dbReference type="EMBL" id="KAH7853028.1"/>
    </source>
</evidence>
<protein>
    <submittedName>
        <fullName evidence="1">Uncharacterized protein</fullName>
    </submittedName>
</protein>
<comment type="caution">
    <text evidence="1">The sequence shown here is derived from an EMBL/GenBank/DDBJ whole genome shotgun (WGS) entry which is preliminary data.</text>
</comment>
<proteinExistence type="predicted"/>
<name>A0ACB7YHY4_9ERIC</name>
<keyword evidence="2" id="KW-1185">Reference proteome</keyword>
<reference evidence="1 2" key="1">
    <citation type="journal article" date="2021" name="Hortic Res">
        <title>High-quality reference genome and annotation aids understanding of berry development for evergreen blueberry (Vaccinium darrowii).</title>
        <authorList>
            <person name="Yu J."/>
            <person name="Hulse-Kemp A.M."/>
            <person name="Babiker E."/>
            <person name="Staton M."/>
        </authorList>
    </citation>
    <scope>NUCLEOTIDE SEQUENCE [LARGE SCALE GENOMIC DNA]</scope>
    <source>
        <strain evidence="2">cv. NJ 8807/NJ 8810</strain>
        <tissue evidence="1">Young leaf</tissue>
    </source>
</reference>
<sequence length="138" mass="15588">MSNTTTTSKKTDEDHDDLHAIATAQRCKLMVAQSLEFDLELAFLPLMEEASAATLSLSPPLLPLPFPKPPPQNEDTFNLSTLHIEELEKLDQTLCDHPLMKSKMKHVREDLHLQIHDSKLAQENVMSAGRWTWPMLGC</sequence>
<evidence type="ECO:0000313" key="2">
    <source>
        <dbReference type="Proteomes" id="UP000828048"/>
    </source>
</evidence>
<dbReference type="Proteomes" id="UP000828048">
    <property type="component" value="Chromosome 8"/>
</dbReference>
<gene>
    <name evidence="1" type="ORF">Vadar_032308</name>
</gene>
<dbReference type="EMBL" id="CM037158">
    <property type="protein sequence ID" value="KAH7853028.1"/>
    <property type="molecule type" value="Genomic_DNA"/>
</dbReference>
<accession>A0ACB7YHY4</accession>
<organism evidence="1 2">
    <name type="scientific">Vaccinium darrowii</name>
    <dbReference type="NCBI Taxonomy" id="229202"/>
    <lineage>
        <taxon>Eukaryota</taxon>
        <taxon>Viridiplantae</taxon>
        <taxon>Streptophyta</taxon>
        <taxon>Embryophyta</taxon>
        <taxon>Tracheophyta</taxon>
        <taxon>Spermatophyta</taxon>
        <taxon>Magnoliopsida</taxon>
        <taxon>eudicotyledons</taxon>
        <taxon>Gunneridae</taxon>
        <taxon>Pentapetalae</taxon>
        <taxon>asterids</taxon>
        <taxon>Ericales</taxon>
        <taxon>Ericaceae</taxon>
        <taxon>Vaccinioideae</taxon>
        <taxon>Vaccinieae</taxon>
        <taxon>Vaccinium</taxon>
    </lineage>
</organism>